<evidence type="ECO:0000313" key="2">
    <source>
        <dbReference type="Proteomes" id="UP000087171"/>
    </source>
</evidence>
<dbReference type="PANTHER" id="PTHR31722">
    <property type="entry name" value="OS06G0675200 PROTEIN"/>
    <property type="match status" value="1"/>
</dbReference>
<name>A0A1S2YIA3_CICAR</name>
<organism evidence="2 3">
    <name type="scientific">Cicer arietinum</name>
    <name type="common">Chickpea</name>
    <name type="synonym">Garbanzo</name>
    <dbReference type="NCBI Taxonomy" id="3827"/>
    <lineage>
        <taxon>Eukaryota</taxon>
        <taxon>Viridiplantae</taxon>
        <taxon>Streptophyta</taxon>
        <taxon>Embryophyta</taxon>
        <taxon>Tracheophyta</taxon>
        <taxon>Spermatophyta</taxon>
        <taxon>Magnoliopsida</taxon>
        <taxon>eudicotyledons</taxon>
        <taxon>Gunneridae</taxon>
        <taxon>Pentapetalae</taxon>
        <taxon>rosids</taxon>
        <taxon>fabids</taxon>
        <taxon>Fabales</taxon>
        <taxon>Fabaceae</taxon>
        <taxon>Papilionoideae</taxon>
        <taxon>50 kb inversion clade</taxon>
        <taxon>NPAAA clade</taxon>
        <taxon>Hologalegina</taxon>
        <taxon>IRL clade</taxon>
        <taxon>Cicereae</taxon>
        <taxon>Cicer</taxon>
    </lineage>
</organism>
<reference evidence="2" key="1">
    <citation type="journal article" date="2013" name="Nat. Biotechnol.">
        <title>Draft genome sequence of chickpea (Cicer arietinum) provides a resource for trait improvement.</title>
        <authorList>
            <person name="Varshney R.K."/>
            <person name="Song C."/>
            <person name="Saxena R.K."/>
            <person name="Azam S."/>
            <person name="Yu S."/>
            <person name="Sharpe A.G."/>
            <person name="Cannon S."/>
            <person name="Baek J."/>
            <person name="Rosen B.D."/>
            <person name="Tar'an B."/>
            <person name="Millan T."/>
            <person name="Zhang X."/>
            <person name="Ramsay L.D."/>
            <person name="Iwata A."/>
            <person name="Wang Y."/>
            <person name="Nelson W."/>
            <person name="Farmer A.D."/>
            <person name="Gaur P.M."/>
            <person name="Soderlund C."/>
            <person name="Penmetsa R.V."/>
            <person name="Xu C."/>
            <person name="Bharti A.K."/>
            <person name="He W."/>
            <person name="Winter P."/>
            <person name="Zhao S."/>
            <person name="Hane J.K."/>
            <person name="Carrasquilla-Garcia N."/>
            <person name="Condie J.A."/>
            <person name="Upadhyaya H.D."/>
            <person name="Luo M.C."/>
            <person name="Thudi M."/>
            <person name="Gowda C.L."/>
            <person name="Singh N.P."/>
            <person name="Lichtenzveig J."/>
            <person name="Gali K.K."/>
            <person name="Rubio J."/>
            <person name="Nadarajan N."/>
            <person name="Dolezel J."/>
            <person name="Bansal K.C."/>
            <person name="Xu X."/>
            <person name="Edwards D."/>
            <person name="Zhang G."/>
            <person name="Kahl G."/>
            <person name="Gil J."/>
            <person name="Singh K.B."/>
            <person name="Datta S.K."/>
            <person name="Jackson S.A."/>
            <person name="Wang J."/>
            <person name="Cook D.R."/>
        </authorList>
    </citation>
    <scope>NUCLEOTIDE SEQUENCE [LARGE SCALE GENOMIC DNA]</scope>
    <source>
        <strain evidence="2">cv. CDC Frontier</strain>
    </source>
</reference>
<feature type="region of interest" description="Disordered" evidence="1">
    <location>
        <begin position="102"/>
        <end position="141"/>
    </location>
</feature>
<dbReference type="eggNOG" id="ENOG502S51W">
    <property type="taxonomic scope" value="Eukaryota"/>
</dbReference>
<dbReference type="PANTHER" id="PTHR31722:SF79">
    <property type="entry name" value="PLANT PROTEIN MATCH IS: (TAIR:PLANT.1) PROTEIN, PUTATIVE-RELATED"/>
    <property type="match status" value="1"/>
</dbReference>
<protein>
    <submittedName>
        <fullName evidence="3">Uncharacterized protein LOC101497542</fullName>
    </submittedName>
</protein>
<dbReference type="AlphaFoldDB" id="A0A1S2YIA3"/>
<evidence type="ECO:0000256" key="1">
    <source>
        <dbReference type="SAM" id="MobiDB-lite"/>
    </source>
</evidence>
<reference evidence="3" key="2">
    <citation type="submission" date="2025-08" db="UniProtKB">
        <authorList>
            <consortium name="RefSeq"/>
        </authorList>
    </citation>
    <scope>IDENTIFICATION</scope>
    <source>
        <tissue evidence="3">Etiolated seedlings</tissue>
    </source>
</reference>
<dbReference type="KEGG" id="cam:101497542"/>
<dbReference type="OrthoDB" id="1927989at2759"/>
<dbReference type="PaxDb" id="3827-XP_004505207.1"/>
<accession>A0A1S2YIA3</accession>
<feature type="compositionally biased region" description="Polar residues" evidence="1">
    <location>
        <begin position="120"/>
        <end position="138"/>
    </location>
</feature>
<evidence type="ECO:0000313" key="3">
    <source>
        <dbReference type="RefSeq" id="XP_004505207.1"/>
    </source>
</evidence>
<keyword evidence="2" id="KW-1185">Reference proteome</keyword>
<gene>
    <name evidence="3" type="primary">LOC101497542</name>
</gene>
<dbReference type="Proteomes" id="UP000087171">
    <property type="component" value="Chromosome Ca6"/>
</dbReference>
<dbReference type="GeneID" id="101497542"/>
<dbReference type="STRING" id="3827.A0A1S2YIA3"/>
<feature type="compositionally biased region" description="Basic and acidic residues" evidence="1">
    <location>
        <begin position="102"/>
        <end position="116"/>
    </location>
</feature>
<sequence>MSINLTMDPRISFSNDFVVGQQAIIKHENIYREAPVSSDFEFSVKNYSMISADQVFFQGMLLPLSSECSKKVTLRDELLNDDDSPKWSKSISRWKERLGLKRGASKKDKNKNDHVFMQKSVGNQKGPSFEQGETTVNKDNMELFCEGGVSSRGK</sequence>
<proteinExistence type="predicted"/>
<dbReference type="RefSeq" id="XP_004505207.1">
    <property type="nucleotide sequence ID" value="XM_004505150.3"/>
</dbReference>